<dbReference type="InterPro" id="IPR003661">
    <property type="entry name" value="HisK_dim/P_dom"/>
</dbReference>
<dbReference type="PRINTS" id="PR00344">
    <property type="entry name" value="BCTRLSENSOR"/>
</dbReference>
<dbReference type="Gene3D" id="1.10.287.130">
    <property type="match status" value="1"/>
</dbReference>
<comment type="catalytic activity">
    <reaction evidence="1">
        <text>ATP + protein L-histidine = ADP + protein N-phospho-L-histidine.</text>
        <dbReference type="EC" id="2.7.13.3"/>
    </reaction>
</comment>
<dbReference type="InterPro" id="IPR036890">
    <property type="entry name" value="HATPase_C_sf"/>
</dbReference>
<proteinExistence type="predicted"/>
<dbReference type="CDD" id="cd00075">
    <property type="entry name" value="HATPase"/>
    <property type="match status" value="1"/>
</dbReference>
<dbReference type="PROSITE" id="PS50112">
    <property type="entry name" value="PAS"/>
    <property type="match status" value="1"/>
</dbReference>
<dbReference type="Gene3D" id="3.30.450.20">
    <property type="entry name" value="PAS domain"/>
    <property type="match status" value="1"/>
</dbReference>
<keyword evidence="5 9" id="KW-0418">Kinase</keyword>
<protein>
    <recommendedName>
        <fullName evidence="2">histidine kinase</fullName>
        <ecNumber evidence="2">2.7.13.3</ecNumber>
    </recommendedName>
</protein>
<dbReference type="SUPFAM" id="SSF55785">
    <property type="entry name" value="PYP-like sensor domain (PAS domain)"/>
    <property type="match status" value="1"/>
</dbReference>
<dbReference type="Gene3D" id="3.30.565.10">
    <property type="entry name" value="Histidine kinase-like ATPase, C-terminal domain"/>
    <property type="match status" value="1"/>
</dbReference>
<keyword evidence="3" id="KW-0597">Phosphoprotein</keyword>
<dbReference type="InterPro" id="IPR005467">
    <property type="entry name" value="His_kinase_dom"/>
</dbReference>
<evidence type="ECO:0000256" key="1">
    <source>
        <dbReference type="ARBA" id="ARBA00000085"/>
    </source>
</evidence>
<evidence type="ECO:0000313" key="10">
    <source>
        <dbReference type="Proteomes" id="UP001139494"/>
    </source>
</evidence>
<evidence type="ECO:0000256" key="3">
    <source>
        <dbReference type="ARBA" id="ARBA00022553"/>
    </source>
</evidence>
<dbReference type="Pfam" id="PF08447">
    <property type="entry name" value="PAS_3"/>
    <property type="match status" value="1"/>
</dbReference>
<dbReference type="AlphaFoldDB" id="A0A9R1D6U9"/>
<feature type="domain" description="Histidine kinase" evidence="7">
    <location>
        <begin position="130"/>
        <end position="318"/>
    </location>
</feature>
<dbReference type="EC" id="2.7.13.3" evidence="2"/>
<feature type="domain" description="PAS" evidence="8">
    <location>
        <begin position="1"/>
        <end position="65"/>
    </location>
</feature>
<evidence type="ECO:0000313" key="9">
    <source>
        <dbReference type="EMBL" id="MCQ4333883.1"/>
    </source>
</evidence>
<keyword evidence="10" id="KW-1185">Reference proteome</keyword>
<evidence type="ECO:0000256" key="4">
    <source>
        <dbReference type="ARBA" id="ARBA00022679"/>
    </source>
</evidence>
<dbReference type="InterPro" id="IPR050736">
    <property type="entry name" value="Sensor_HK_Regulatory"/>
</dbReference>
<dbReference type="SMART" id="SM00387">
    <property type="entry name" value="HATPase_c"/>
    <property type="match status" value="1"/>
</dbReference>
<dbReference type="Pfam" id="PF00512">
    <property type="entry name" value="HisKA"/>
    <property type="match status" value="1"/>
</dbReference>
<sequence length="323" mass="36174">MLPLHSTSLLTVLDEEGIVLYESPSIERIYGYRQDDLVGEQVAEYFHPDDREKVIAAFQAVVTSEKETVEAVEYRHRRADRTYLWVESVASANPTPDGNYVVNTRDISTRKEIERHLQNTNERLEEFASVVSHDLRNPLNVAQGRLQLAQQDCESTHLADVETAHNRMKTLIEDLLTLSRVGKQISETEPIGLAPLCETCWQMVETADATLVIETDRHLRADRHRLRQLLENLVRNAIEHGGQNVTVTVGEIDSGFYVEDDGPGIPSDERSQVFEAGHSTTQGGTGLGLSIVKQIIEAHDWRVHLTEGSDGGARFEITSVEPA</sequence>
<evidence type="ECO:0000256" key="6">
    <source>
        <dbReference type="ARBA" id="ARBA00023012"/>
    </source>
</evidence>
<dbReference type="SMART" id="SM00388">
    <property type="entry name" value="HisKA"/>
    <property type="match status" value="1"/>
</dbReference>
<gene>
    <name evidence="9" type="ORF">KM295_10395</name>
</gene>
<comment type="caution">
    <text evidence="9">The sequence shown here is derived from an EMBL/GenBank/DDBJ whole genome shotgun (WGS) entry which is preliminary data.</text>
</comment>
<dbReference type="NCBIfam" id="TIGR00229">
    <property type="entry name" value="sensory_box"/>
    <property type="match status" value="1"/>
</dbReference>
<dbReference type="InterPro" id="IPR004358">
    <property type="entry name" value="Sig_transdc_His_kin-like_C"/>
</dbReference>
<dbReference type="InterPro" id="IPR003594">
    <property type="entry name" value="HATPase_dom"/>
</dbReference>
<dbReference type="EMBL" id="JAHLKM010000013">
    <property type="protein sequence ID" value="MCQ4333883.1"/>
    <property type="molecule type" value="Genomic_DNA"/>
</dbReference>
<dbReference type="PROSITE" id="PS50109">
    <property type="entry name" value="HIS_KIN"/>
    <property type="match status" value="1"/>
</dbReference>
<dbReference type="PANTHER" id="PTHR43711:SF1">
    <property type="entry name" value="HISTIDINE KINASE 1"/>
    <property type="match status" value="1"/>
</dbReference>
<dbReference type="CDD" id="cd00130">
    <property type="entry name" value="PAS"/>
    <property type="match status" value="1"/>
</dbReference>
<dbReference type="RefSeq" id="WP_256029907.1">
    <property type="nucleotide sequence ID" value="NZ_JAHLKM010000013.1"/>
</dbReference>
<evidence type="ECO:0000259" key="7">
    <source>
        <dbReference type="PROSITE" id="PS50109"/>
    </source>
</evidence>
<accession>A0A9R1D6U9</accession>
<dbReference type="CDD" id="cd00082">
    <property type="entry name" value="HisKA"/>
    <property type="match status" value="1"/>
</dbReference>
<name>A0A9R1D6U9_9EURY</name>
<dbReference type="InterPro" id="IPR013655">
    <property type="entry name" value="PAS_fold_3"/>
</dbReference>
<organism evidence="9 10">
    <name type="scientific">Natronomonas aquatica</name>
    <dbReference type="NCBI Taxonomy" id="2841590"/>
    <lineage>
        <taxon>Archaea</taxon>
        <taxon>Methanobacteriati</taxon>
        <taxon>Methanobacteriota</taxon>
        <taxon>Stenosarchaea group</taxon>
        <taxon>Halobacteria</taxon>
        <taxon>Halobacteriales</taxon>
        <taxon>Natronomonadaceae</taxon>
        <taxon>Natronomonas</taxon>
    </lineage>
</organism>
<dbReference type="PANTHER" id="PTHR43711">
    <property type="entry name" value="TWO-COMPONENT HISTIDINE KINASE"/>
    <property type="match status" value="1"/>
</dbReference>
<dbReference type="Pfam" id="PF02518">
    <property type="entry name" value="HATPase_c"/>
    <property type="match status" value="1"/>
</dbReference>
<evidence type="ECO:0000256" key="2">
    <source>
        <dbReference type="ARBA" id="ARBA00012438"/>
    </source>
</evidence>
<keyword evidence="4" id="KW-0808">Transferase</keyword>
<dbReference type="SUPFAM" id="SSF55874">
    <property type="entry name" value="ATPase domain of HSP90 chaperone/DNA topoisomerase II/histidine kinase"/>
    <property type="match status" value="1"/>
</dbReference>
<evidence type="ECO:0000256" key="5">
    <source>
        <dbReference type="ARBA" id="ARBA00022777"/>
    </source>
</evidence>
<dbReference type="Proteomes" id="UP001139494">
    <property type="component" value="Unassembled WGS sequence"/>
</dbReference>
<dbReference type="SMART" id="SM00091">
    <property type="entry name" value="PAS"/>
    <property type="match status" value="1"/>
</dbReference>
<dbReference type="SUPFAM" id="SSF47384">
    <property type="entry name" value="Homodimeric domain of signal transducing histidine kinase"/>
    <property type="match status" value="1"/>
</dbReference>
<dbReference type="InterPro" id="IPR036097">
    <property type="entry name" value="HisK_dim/P_sf"/>
</dbReference>
<reference evidence="9" key="1">
    <citation type="journal article" date="2023" name="Front. Microbiol.">
        <title>Genomic-based phylogenetic and metabolic analyses of the genus Natronomonas, and description of Natronomonas aquatica sp. nov.</title>
        <authorList>
            <person name="Garcia-Roldan A."/>
            <person name="Duran-Viseras A."/>
            <person name="de la Haba R.R."/>
            <person name="Corral P."/>
            <person name="Sanchez-Porro C."/>
            <person name="Ventosa A."/>
        </authorList>
    </citation>
    <scope>NUCLEOTIDE SEQUENCE</scope>
    <source>
        <strain evidence="9">F2-12</strain>
    </source>
</reference>
<dbReference type="InterPro" id="IPR035965">
    <property type="entry name" value="PAS-like_dom_sf"/>
</dbReference>
<keyword evidence="6" id="KW-0902">Two-component regulatory system</keyword>
<dbReference type="GO" id="GO:0000155">
    <property type="term" value="F:phosphorelay sensor kinase activity"/>
    <property type="evidence" value="ECO:0007669"/>
    <property type="project" value="InterPro"/>
</dbReference>
<dbReference type="InterPro" id="IPR000014">
    <property type="entry name" value="PAS"/>
</dbReference>
<evidence type="ECO:0000259" key="8">
    <source>
        <dbReference type="PROSITE" id="PS50112"/>
    </source>
</evidence>